<dbReference type="AlphaFoldDB" id="A0A974RVR8"/>
<evidence type="ECO:0000259" key="5">
    <source>
        <dbReference type="Pfam" id="PF07732"/>
    </source>
</evidence>
<feature type="domain" description="Plastocyanin-like" evidence="5">
    <location>
        <begin position="90"/>
        <end position="201"/>
    </location>
</feature>
<dbReference type="Pfam" id="PF07732">
    <property type="entry name" value="Cu-oxidase_3"/>
    <property type="match status" value="1"/>
</dbReference>
<dbReference type="GO" id="GO:0005507">
    <property type="term" value="F:copper ion binding"/>
    <property type="evidence" value="ECO:0007669"/>
    <property type="project" value="InterPro"/>
</dbReference>
<gene>
    <name evidence="6" type="ORF">JHT90_08290</name>
</gene>
<keyword evidence="3" id="KW-0732">Signal</keyword>
<keyword evidence="7" id="KW-1185">Reference proteome</keyword>
<dbReference type="InterPro" id="IPR011706">
    <property type="entry name" value="Cu-oxidase_C"/>
</dbReference>
<proteinExistence type="predicted"/>
<evidence type="ECO:0000256" key="3">
    <source>
        <dbReference type="SAM" id="SignalP"/>
    </source>
</evidence>
<evidence type="ECO:0000313" key="7">
    <source>
        <dbReference type="Proteomes" id="UP000595278"/>
    </source>
</evidence>
<name>A0A974RVR8_9GAMM</name>
<dbReference type="KEGG" id="eaz:JHT90_08290"/>
<protein>
    <submittedName>
        <fullName evidence="6">Multicopper oxidase family protein</fullName>
    </submittedName>
</protein>
<evidence type="ECO:0000259" key="4">
    <source>
        <dbReference type="Pfam" id="PF07731"/>
    </source>
</evidence>
<sequence length="499" mass="56719">MANHKLLKKLSCLFIFTLSSSLSFAQPHHHQTTQQDHSQHTGMVMTPSNEELLAQDLIPKGQPLQPLPVLANKSKQPDVFETDLMIMPTKIELIANKPTTFWLYEQKFLPVIDVMAGTTVKVSIQNHLSQGTTVHWHGLPVTPQVDGNPQHPIEPGDTRNIEFTLPKDFSGTYWFHPHPHEYTAEQVYRGLAGAFIVRDPNDPLKAIPEQNLFFSDLKLDKEAQIASNTMLDWMNGREGQFQLINGQYQPIISLEGTQRWRIWNGNSARYLNLSFPEDQVEAYQVASDGGLLEKPQAITQILLTPGERAEIVLTPKKQAEFMLTALAYDRGKMGNVAKEQDLPVAQVKMQLKDKISLPEKLTDIADTAKAVVTYKVEFTEVNNPDSPAGVDFLVNGKKHDLKRVDFTVKVGEVQEWEIFNNSHMDHSFHLHGPQFQVKEYELAGKVTKPLFKELKDTINLKPYEKARIVFVEYDKGLRMYHCHILEHETLGMMGQVEIK</sequence>
<dbReference type="RefSeq" id="WP_201090321.1">
    <property type="nucleotide sequence ID" value="NZ_CP067393.1"/>
</dbReference>
<dbReference type="InterPro" id="IPR002355">
    <property type="entry name" value="Cu_oxidase_Cu_BS"/>
</dbReference>
<dbReference type="SUPFAM" id="SSF49503">
    <property type="entry name" value="Cupredoxins"/>
    <property type="match status" value="3"/>
</dbReference>
<dbReference type="EMBL" id="CP067393">
    <property type="protein sequence ID" value="QQP84423.1"/>
    <property type="molecule type" value="Genomic_DNA"/>
</dbReference>
<dbReference type="InterPro" id="IPR045087">
    <property type="entry name" value="Cu-oxidase_fam"/>
</dbReference>
<dbReference type="CDD" id="cd13881">
    <property type="entry name" value="CuRO_2_McoC_like"/>
    <property type="match status" value="1"/>
</dbReference>
<accession>A0A974RVR8</accession>
<dbReference type="PANTHER" id="PTHR11709:SF2">
    <property type="entry name" value="MULTICOPPER OXIDASE LPR1"/>
    <property type="match status" value="1"/>
</dbReference>
<evidence type="ECO:0000256" key="2">
    <source>
        <dbReference type="ARBA" id="ARBA00023002"/>
    </source>
</evidence>
<feature type="signal peptide" evidence="3">
    <location>
        <begin position="1"/>
        <end position="25"/>
    </location>
</feature>
<dbReference type="InterPro" id="IPR008972">
    <property type="entry name" value="Cupredoxin"/>
</dbReference>
<evidence type="ECO:0000313" key="6">
    <source>
        <dbReference type="EMBL" id="QQP84423.1"/>
    </source>
</evidence>
<dbReference type="Pfam" id="PF07731">
    <property type="entry name" value="Cu-oxidase_2"/>
    <property type="match status" value="1"/>
</dbReference>
<feature type="domain" description="Plastocyanin-like" evidence="4">
    <location>
        <begin position="388"/>
        <end position="498"/>
    </location>
</feature>
<dbReference type="Gene3D" id="2.60.40.420">
    <property type="entry name" value="Cupredoxins - blue copper proteins"/>
    <property type="match status" value="3"/>
</dbReference>
<dbReference type="GO" id="GO:0016491">
    <property type="term" value="F:oxidoreductase activity"/>
    <property type="evidence" value="ECO:0007669"/>
    <property type="project" value="UniProtKB-KW"/>
</dbReference>
<reference evidence="6 7" key="1">
    <citation type="submission" date="2021-01" db="EMBL/GenBank/DDBJ databases">
        <title>Entomomonas sp. F2A isolated from a house cricket (Acheta domesticus).</title>
        <authorList>
            <person name="Spergser J."/>
            <person name="Busse H.-J."/>
        </authorList>
    </citation>
    <scope>NUCLEOTIDE SEQUENCE [LARGE SCALE GENOMIC DNA]</scope>
    <source>
        <strain evidence="6 7">F2A</strain>
    </source>
</reference>
<dbReference type="InterPro" id="IPR011707">
    <property type="entry name" value="Cu-oxidase-like_N"/>
</dbReference>
<keyword evidence="1" id="KW-0479">Metal-binding</keyword>
<evidence type="ECO:0000256" key="1">
    <source>
        <dbReference type="ARBA" id="ARBA00022723"/>
    </source>
</evidence>
<dbReference type="PROSITE" id="PS00080">
    <property type="entry name" value="MULTICOPPER_OXIDASE2"/>
    <property type="match status" value="1"/>
</dbReference>
<keyword evidence="2" id="KW-0560">Oxidoreductase</keyword>
<feature type="chain" id="PRO_5037731584" evidence="3">
    <location>
        <begin position="26"/>
        <end position="499"/>
    </location>
</feature>
<organism evidence="6 7">
    <name type="scientific">Entomomonas asaccharolytica</name>
    <dbReference type="NCBI Taxonomy" id="2785331"/>
    <lineage>
        <taxon>Bacteria</taxon>
        <taxon>Pseudomonadati</taxon>
        <taxon>Pseudomonadota</taxon>
        <taxon>Gammaproteobacteria</taxon>
        <taxon>Pseudomonadales</taxon>
        <taxon>Pseudomonadaceae</taxon>
        <taxon>Entomomonas</taxon>
    </lineage>
</organism>
<dbReference type="Proteomes" id="UP000595278">
    <property type="component" value="Chromosome"/>
</dbReference>
<dbReference type="PANTHER" id="PTHR11709">
    <property type="entry name" value="MULTI-COPPER OXIDASE"/>
    <property type="match status" value="1"/>
</dbReference>